<dbReference type="PANTHER" id="PTHR46128:SF329">
    <property type="entry name" value="MITOCHONDRIAL GROUP I INTRON SPLICING FACTOR DMR1"/>
    <property type="match status" value="1"/>
</dbReference>
<evidence type="ECO:0000256" key="4">
    <source>
        <dbReference type="SAM" id="MobiDB-lite"/>
    </source>
</evidence>
<evidence type="ECO:0000256" key="3">
    <source>
        <dbReference type="PROSITE-ProRule" id="PRU00708"/>
    </source>
</evidence>
<dbReference type="InterPro" id="IPR050872">
    <property type="entry name" value="PPR_P_subfamily"/>
</dbReference>
<dbReference type="NCBIfam" id="TIGR00756">
    <property type="entry name" value="PPR"/>
    <property type="match status" value="1"/>
</dbReference>
<gene>
    <name evidence="5" type="ORF">DAKH74_030970</name>
</gene>
<keyword evidence="6" id="KW-1185">Reference proteome</keyword>
<dbReference type="EMBL" id="BTGD01000008">
    <property type="protein sequence ID" value="GMM56481.1"/>
    <property type="molecule type" value="Genomic_DNA"/>
</dbReference>
<proteinExistence type="inferred from homology"/>
<name>A0AAV5RZA8_MAUHU</name>
<comment type="caution">
    <text evidence="5">The sequence shown here is derived from an EMBL/GenBank/DDBJ whole genome shotgun (WGS) entry which is preliminary data.</text>
</comment>
<evidence type="ECO:0000256" key="2">
    <source>
        <dbReference type="ARBA" id="ARBA00007626"/>
    </source>
</evidence>
<evidence type="ECO:0000313" key="6">
    <source>
        <dbReference type="Proteomes" id="UP001377567"/>
    </source>
</evidence>
<dbReference type="Pfam" id="PF13041">
    <property type="entry name" value="PPR_2"/>
    <property type="match status" value="1"/>
</dbReference>
<protein>
    <submittedName>
        <fullName evidence="5">Ccm1 protein</fullName>
    </submittedName>
</protein>
<reference evidence="5 6" key="1">
    <citation type="journal article" date="2023" name="Elife">
        <title>Identification of key yeast species and microbe-microbe interactions impacting larval growth of Drosophila in the wild.</title>
        <authorList>
            <person name="Mure A."/>
            <person name="Sugiura Y."/>
            <person name="Maeda R."/>
            <person name="Honda K."/>
            <person name="Sakurai N."/>
            <person name="Takahashi Y."/>
            <person name="Watada M."/>
            <person name="Katoh T."/>
            <person name="Gotoh A."/>
            <person name="Gotoh Y."/>
            <person name="Taniguchi I."/>
            <person name="Nakamura K."/>
            <person name="Hayashi T."/>
            <person name="Katayama T."/>
            <person name="Uemura T."/>
            <person name="Hattori Y."/>
        </authorList>
    </citation>
    <scope>NUCLEOTIDE SEQUENCE [LARGE SCALE GENOMIC DNA]</scope>
    <source>
        <strain evidence="5 6">KH-74</strain>
    </source>
</reference>
<feature type="region of interest" description="Disordered" evidence="4">
    <location>
        <begin position="82"/>
        <end position="106"/>
    </location>
</feature>
<dbReference type="GO" id="GO:0005739">
    <property type="term" value="C:mitochondrion"/>
    <property type="evidence" value="ECO:0007669"/>
    <property type="project" value="UniProtKB-SubCell"/>
</dbReference>
<organism evidence="5 6">
    <name type="scientific">Maudiozyma humilis</name>
    <name type="common">Sour dough yeast</name>
    <name type="synonym">Kazachstania humilis</name>
    <dbReference type="NCBI Taxonomy" id="51915"/>
    <lineage>
        <taxon>Eukaryota</taxon>
        <taxon>Fungi</taxon>
        <taxon>Dikarya</taxon>
        <taxon>Ascomycota</taxon>
        <taxon>Saccharomycotina</taxon>
        <taxon>Saccharomycetes</taxon>
        <taxon>Saccharomycetales</taxon>
        <taxon>Saccharomycetaceae</taxon>
        <taxon>Maudiozyma</taxon>
    </lineage>
</organism>
<accession>A0AAV5RZA8</accession>
<dbReference type="PROSITE" id="PS51375">
    <property type="entry name" value="PPR"/>
    <property type="match status" value="1"/>
</dbReference>
<sequence length="843" mass="96142">MLPIKRLPLPAGKSAIKISRRSIVIPKSKHKKPKPIRRKIRHVTLEEIDPDEVMGIKDPRMIEFKVKQLQEFTRNLKHQIKSAEANQTKAEGVSQSSTTTEEHDTTSLFNELVPEKNLHDNTKSLGAAANVKNMSLSDMINTLSGNQLEKLIPDDAKNVINDNEMVTKALLNKKRENWNTIIDGLFKNKLQLNEISETTIHEWLLPNVKSLSYNSINKLDTILHTWSELHHTPMSSDMYSLLLAEYGRLPLGGHMAPKGVKNDLVLQKIDAILNRMDADNIKPTEFNLTACVTYASKLRSINLLNTYLTRFQDKYGVTPNKHTFTKIIQFYDKIGLDERAWNTFDTMKFLSTSHHPDIFTYNAMLKLCDKERNYAKAIDLFYEIQEAKLEPNNTTTTLIAKTLACCSNDSIVSEGNSESLKLLGWKFIEKMFGNDDLGSVTSMMALAAYDGDAGLCRALFFKYTMEEFAQKRVSETDTRKAWLKSINPILLNYLFVAYSKFSPDKIPLLLGWTEGSQMRRTILNSVDYTGRTNNSTSTLPMLPILELASVEHILAESNALWKFCITNGDALKHNIPPEIAITSDSINSALTESPTFDDFKTTILNKIARQKMAIMNPDVFNNICLTSYLTIPLRLGNESEFWNRLESYTFKESVLDVKLLALYYENKLLTTRMQVNQNDGEQVQNEPFTGIMKSDSSNELVSYLAAIYHQLLYNSATFELAMKGATKFGNSKRAREAWTDRGEFRKTAGYVALDDRVKNKLDSNFAKIMLDFFVSQKVYDEALGIVLSSKRYIKWTYRMVKNLFHGLEHIEDDRSAKILMDVINRKPTGISYINKQLEDLDLR</sequence>
<dbReference type="AlphaFoldDB" id="A0AAV5RZA8"/>
<dbReference type="Gene3D" id="1.25.40.10">
    <property type="entry name" value="Tetratricopeptide repeat domain"/>
    <property type="match status" value="1"/>
</dbReference>
<comment type="subcellular location">
    <subcellularLocation>
        <location evidence="1">Mitochondrion</location>
    </subcellularLocation>
</comment>
<dbReference type="InterPro" id="IPR011990">
    <property type="entry name" value="TPR-like_helical_dom_sf"/>
</dbReference>
<feature type="repeat" description="PPR" evidence="3">
    <location>
        <begin position="357"/>
        <end position="391"/>
    </location>
</feature>
<dbReference type="InterPro" id="IPR002885">
    <property type="entry name" value="PPR_rpt"/>
</dbReference>
<evidence type="ECO:0000256" key="1">
    <source>
        <dbReference type="ARBA" id="ARBA00004173"/>
    </source>
</evidence>
<comment type="similarity">
    <text evidence="2">Belongs to the PPR family. P subfamily.</text>
</comment>
<dbReference type="PANTHER" id="PTHR46128">
    <property type="entry name" value="MITOCHONDRIAL GROUP I INTRON SPLICING FACTOR CCM1"/>
    <property type="match status" value="1"/>
</dbReference>
<dbReference type="Proteomes" id="UP001377567">
    <property type="component" value="Unassembled WGS sequence"/>
</dbReference>
<evidence type="ECO:0000313" key="5">
    <source>
        <dbReference type="EMBL" id="GMM56481.1"/>
    </source>
</evidence>